<dbReference type="RefSeq" id="WP_148352683.1">
    <property type="nucleotide sequence ID" value="NZ_JBHSBF010000011.1"/>
</dbReference>
<dbReference type="AlphaFoldDB" id="A0A5D0TZL1"/>
<feature type="signal peptide" evidence="2">
    <location>
        <begin position="1"/>
        <end position="31"/>
    </location>
</feature>
<feature type="region of interest" description="Disordered" evidence="1">
    <location>
        <begin position="112"/>
        <end position="152"/>
    </location>
</feature>
<organism evidence="3 4">
    <name type="scientific">Actinomadura syzygii</name>
    <dbReference type="NCBI Taxonomy" id="1427538"/>
    <lineage>
        <taxon>Bacteria</taxon>
        <taxon>Bacillati</taxon>
        <taxon>Actinomycetota</taxon>
        <taxon>Actinomycetes</taxon>
        <taxon>Streptosporangiales</taxon>
        <taxon>Thermomonosporaceae</taxon>
        <taxon>Actinomadura</taxon>
    </lineage>
</organism>
<evidence type="ECO:0000256" key="1">
    <source>
        <dbReference type="SAM" id="MobiDB-lite"/>
    </source>
</evidence>
<dbReference type="OrthoDB" id="9973810at2"/>
<keyword evidence="2" id="KW-0732">Signal</keyword>
<evidence type="ECO:0000313" key="3">
    <source>
        <dbReference type="EMBL" id="TYC11588.1"/>
    </source>
</evidence>
<accession>A0A5D0TZL1</accession>
<comment type="caution">
    <text evidence="3">The sequence shown here is derived from an EMBL/GenBank/DDBJ whole genome shotgun (WGS) entry which is preliminary data.</text>
</comment>
<name>A0A5D0TZL1_9ACTN</name>
<dbReference type="EMBL" id="VSFF01000010">
    <property type="protein sequence ID" value="TYC11588.1"/>
    <property type="molecule type" value="Genomic_DNA"/>
</dbReference>
<sequence length="152" mass="15463">MREPRRPASALARLLILALGLVGVVAGPAGAATHGATASTGLVSAVRTGTAQQAPARPRSSSKHRPSHRTSAHAARLVQVTQPVPPARFVHAAQAGHLVFAGHPVHAALPAAGVDLRPPSGRVSRADAVPRSPDVRPAGAPRGRAPPSLPRI</sequence>
<feature type="region of interest" description="Disordered" evidence="1">
    <location>
        <begin position="47"/>
        <end position="74"/>
    </location>
</feature>
<dbReference type="Proteomes" id="UP000322634">
    <property type="component" value="Unassembled WGS sequence"/>
</dbReference>
<protein>
    <submittedName>
        <fullName evidence="3">Uncharacterized protein</fullName>
    </submittedName>
</protein>
<feature type="chain" id="PRO_5022729957" evidence="2">
    <location>
        <begin position="32"/>
        <end position="152"/>
    </location>
</feature>
<gene>
    <name evidence="3" type="ORF">FXF65_26155</name>
</gene>
<evidence type="ECO:0000256" key="2">
    <source>
        <dbReference type="SAM" id="SignalP"/>
    </source>
</evidence>
<keyword evidence="4" id="KW-1185">Reference proteome</keyword>
<reference evidence="3 4" key="1">
    <citation type="submission" date="2019-08" db="EMBL/GenBank/DDBJ databases">
        <title>Actinomadura sp. nov. CYP1-5 isolated from mountain soil.</title>
        <authorList>
            <person name="Songsumanus A."/>
            <person name="Kuncharoen N."/>
            <person name="Kudo T."/>
            <person name="Yuki M."/>
            <person name="Igarashi Y."/>
            <person name="Tanasupawat S."/>
        </authorList>
    </citation>
    <scope>NUCLEOTIDE SEQUENCE [LARGE SCALE GENOMIC DNA]</scope>
    <source>
        <strain evidence="3 4">GKU157</strain>
    </source>
</reference>
<evidence type="ECO:0000313" key="4">
    <source>
        <dbReference type="Proteomes" id="UP000322634"/>
    </source>
</evidence>
<feature type="compositionally biased region" description="Low complexity" evidence="1">
    <location>
        <begin position="136"/>
        <end position="146"/>
    </location>
</feature>
<proteinExistence type="predicted"/>
<feature type="compositionally biased region" description="Basic residues" evidence="1">
    <location>
        <begin position="60"/>
        <end position="71"/>
    </location>
</feature>